<dbReference type="AlphaFoldDB" id="A0A8D8Z828"/>
<keyword evidence="1" id="KW-1133">Transmembrane helix</keyword>
<protein>
    <submittedName>
        <fullName evidence="2">Uncharacterized protein</fullName>
    </submittedName>
</protein>
<accession>A0A8D8Z828</accession>
<proteinExistence type="predicted"/>
<reference evidence="2" key="1">
    <citation type="submission" date="2021-05" db="EMBL/GenBank/DDBJ databases">
        <authorList>
            <person name="Alioto T."/>
            <person name="Alioto T."/>
            <person name="Gomez Garrido J."/>
        </authorList>
    </citation>
    <scope>NUCLEOTIDE SEQUENCE</scope>
</reference>
<sequence length="109" mass="12284">MTVPNNYVARIPHSYGTFTKEWVYQIYHCRYIFKLICLSTVKEPVHIQREFIMDLITYLCVLKVFTTTLLVFLIFIQLVKIAFLVSRSSLVGGGGGAFPSFGVREGGGG</sequence>
<evidence type="ECO:0000313" key="2">
    <source>
        <dbReference type="EMBL" id="CAG6742164.1"/>
    </source>
</evidence>
<keyword evidence="1" id="KW-0472">Membrane</keyword>
<evidence type="ECO:0000256" key="1">
    <source>
        <dbReference type="SAM" id="Phobius"/>
    </source>
</evidence>
<organism evidence="2">
    <name type="scientific">Cacopsylla melanoneura</name>
    <dbReference type="NCBI Taxonomy" id="428564"/>
    <lineage>
        <taxon>Eukaryota</taxon>
        <taxon>Metazoa</taxon>
        <taxon>Ecdysozoa</taxon>
        <taxon>Arthropoda</taxon>
        <taxon>Hexapoda</taxon>
        <taxon>Insecta</taxon>
        <taxon>Pterygota</taxon>
        <taxon>Neoptera</taxon>
        <taxon>Paraneoptera</taxon>
        <taxon>Hemiptera</taxon>
        <taxon>Sternorrhyncha</taxon>
        <taxon>Psylloidea</taxon>
        <taxon>Psyllidae</taxon>
        <taxon>Psyllinae</taxon>
        <taxon>Cacopsylla</taxon>
    </lineage>
</organism>
<dbReference type="EMBL" id="HBUF01432947">
    <property type="protein sequence ID" value="CAG6742164.1"/>
    <property type="molecule type" value="Transcribed_RNA"/>
</dbReference>
<feature type="transmembrane region" description="Helical" evidence="1">
    <location>
        <begin position="55"/>
        <end position="79"/>
    </location>
</feature>
<keyword evidence="1" id="KW-0812">Transmembrane</keyword>
<name>A0A8D8Z828_9HEMI</name>